<gene>
    <name evidence="3" type="ORF">HK100_012172</name>
</gene>
<keyword evidence="2" id="KW-0677">Repeat</keyword>
<evidence type="ECO:0000256" key="1">
    <source>
        <dbReference type="ARBA" id="ARBA00022614"/>
    </source>
</evidence>
<name>A0AAD5T1M9_9FUNG</name>
<dbReference type="Gene3D" id="3.80.10.10">
    <property type="entry name" value="Ribonuclease Inhibitor"/>
    <property type="match status" value="1"/>
</dbReference>
<dbReference type="Pfam" id="PF00560">
    <property type="entry name" value="LRR_1"/>
    <property type="match status" value="1"/>
</dbReference>
<dbReference type="GO" id="GO:0035591">
    <property type="term" value="F:signaling adaptor activity"/>
    <property type="evidence" value="ECO:0007669"/>
    <property type="project" value="TreeGrafter"/>
</dbReference>
<keyword evidence="4" id="KW-1185">Reference proteome</keyword>
<comment type="caution">
    <text evidence="3">The sequence shown here is derived from an EMBL/GenBank/DDBJ whole genome shotgun (WGS) entry which is preliminary data.</text>
</comment>
<dbReference type="EMBL" id="JADGJH010000842">
    <property type="protein sequence ID" value="KAJ3121992.1"/>
    <property type="molecule type" value="Genomic_DNA"/>
</dbReference>
<dbReference type="PANTHER" id="PTHR47566">
    <property type="match status" value="1"/>
</dbReference>
<keyword evidence="1" id="KW-0433">Leucine-rich repeat</keyword>
<sequence length="181" mass="20942">MLHTLVADNCQITEISGPFAVAMGNLKTLKLRFNFIEAIPYVPQLQTLTHLDLSNNLISQFKPTINAIRALAYLEILDLRENPITTKFYAKKDAGWYDCRETIVRKISASDALPIPGSWKAVDRDFRREMKDKDFVRRFCYRSVLSKTNLKILDGLPFSVQEREMSDEYIKILAKRKQINL</sequence>
<evidence type="ECO:0000256" key="2">
    <source>
        <dbReference type="ARBA" id="ARBA00022737"/>
    </source>
</evidence>
<proteinExistence type="predicted"/>
<accession>A0AAD5T1M9</accession>
<dbReference type="InterPro" id="IPR052574">
    <property type="entry name" value="CDIRP"/>
</dbReference>
<dbReference type="SUPFAM" id="SSF52075">
    <property type="entry name" value="Outer arm dynein light chain 1"/>
    <property type="match status" value="1"/>
</dbReference>
<dbReference type="InterPro" id="IPR001611">
    <property type="entry name" value="Leu-rich_rpt"/>
</dbReference>
<dbReference type="PROSITE" id="PS51450">
    <property type="entry name" value="LRR"/>
    <property type="match status" value="2"/>
</dbReference>
<dbReference type="PANTHER" id="PTHR47566:SF1">
    <property type="entry name" value="PROTEIN NUD1"/>
    <property type="match status" value="1"/>
</dbReference>
<dbReference type="InterPro" id="IPR032675">
    <property type="entry name" value="LRR_dom_sf"/>
</dbReference>
<dbReference type="AlphaFoldDB" id="A0AAD5T1M9"/>
<evidence type="ECO:0000313" key="4">
    <source>
        <dbReference type="Proteomes" id="UP001211907"/>
    </source>
</evidence>
<dbReference type="Proteomes" id="UP001211907">
    <property type="component" value="Unassembled WGS sequence"/>
</dbReference>
<evidence type="ECO:0000313" key="3">
    <source>
        <dbReference type="EMBL" id="KAJ3121992.1"/>
    </source>
</evidence>
<protein>
    <submittedName>
        <fullName evidence="3">Uncharacterized protein</fullName>
    </submittedName>
</protein>
<organism evidence="3 4">
    <name type="scientific">Physocladia obscura</name>
    <dbReference type="NCBI Taxonomy" id="109957"/>
    <lineage>
        <taxon>Eukaryota</taxon>
        <taxon>Fungi</taxon>
        <taxon>Fungi incertae sedis</taxon>
        <taxon>Chytridiomycota</taxon>
        <taxon>Chytridiomycota incertae sedis</taxon>
        <taxon>Chytridiomycetes</taxon>
        <taxon>Chytridiales</taxon>
        <taxon>Chytriomycetaceae</taxon>
        <taxon>Physocladia</taxon>
    </lineage>
</organism>
<reference evidence="3" key="1">
    <citation type="submission" date="2020-05" db="EMBL/GenBank/DDBJ databases">
        <title>Phylogenomic resolution of chytrid fungi.</title>
        <authorList>
            <person name="Stajich J.E."/>
            <person name="Amses K."/>
            <person name="Simmons R."/>
            <person name="Seto K."/>
            <person name="Myers J."/>
            <person name="Bonds A."/>
            <person name="Quandt C.A."/>
            <person name="Barry K."/>
            <person name="Liu P."/>
            <person name="Grigoriev I."/>
            <person name="Longcore J.E."/>
            <person name="James T.Y."/>
        </authorList>
    </citation>
    <scope>NUCLEOTIDE SEQUENCE</scope>
    <source>
        <strain evidence="3">JEL0513</strain>
    </source>
</reference>